<protein>
    <submittedName>
        <fullName evidence="2">Ogr/Delta-like zinc finger family protein</fullName>
    </submittedName>
</protein>
<comment type="caution">
    <text evidence="2">The sequence shown here is derived from an EMBL/GenBank/DDBJ whole genome shotgun (WGS) entry which is preliminary data.</text>
</comment>
<dbReference type="EMBL" id="JARYGZ010000007">
    <property type="protein sequence ID" value="MDH7641169.1"/>
    <property type="molecule type" value="Genomic_DNA"/>
</dbReference>
<organism evidence="2 3">
    <name type="scientific">Sphingomonas oryzagri</name>
    <dbReference type="NCBI Taxonomy" id="3042314"/>
    <lineage>
        <taxon>Bacteria</taxon>
        <taxon>Pseudomonadati</taxon>
        <taxon>Pseudomonadota</taxon>
        <taxon>Alphaproteobacteria</taxon>
        <taxon>Sphingomonadales</taxon>
        <taxon>Sphingomonadaceae</taxon>
        <taxon>Sphingomonas</taxon>
    </lineage>
</organism>
<dbReference type="Proteomes" id="UP001160625">
    <property type="component" value="Unassembled WGS sequence"/>
</dbReference>
<dbReference type="InterPro" id="IPR007684">
    <property type="entry name" value="Znf_Ogr/Delta"/>
</dbReference>
<dbReference type="RefSeq" id="WP_281046508.1">
    <property type="nucleotide sequence ID" value="NZ_JARYGZ010000007.1"/>
</dbReference>
<reference evidence="2" key="1">
    <citation type="submission" date="2023-04" db="EMBL/GenBank/DDBJ databases">
        <title>Sphingomonas sp. MAHUQ-71 isolated from rice field.</title>
        <authorList>
            <person name="Huq M.A."/>
        </authorList>
    </citation>
    <scope>NUCLEOTIDE SEQUENCE</scope>
    <source>
        <strain evidence="2">MAHUQ-71</strain>
    </source>
</reference>
<dbReference type="Pfam" id="PF04606">
    <property type="entry name" value="Ogr_Delta"/>
    <property type="match status" value="1"/>
</dbReference>
<gene>
    <name evidence="2" type="ORF">QGN17_20710</name>
</gene>
<sequence length="92" mass="10328">MKRDVAFPCPHCGGRTLIRSSEQVSDTVRETRMRCDNDDCGFSFVAQISVIRTIQPSLQPKPGVVVPLGNQNLRWDRRRPPDLLESLMTSSG</sequence>
<evidence type="ECO:0000313" key="3">
    <source>
        <dbReference type="Proteomes" id="UP001160625"/>
    </source>
</evidence>
<name>A0ABT6N7T5_9SPHN</name>
<feature type="domain" description="Zinc finger Ogr/Delta-type" evidence="1">
    <location>
        <begin position="9"/>
        <end position="54"/>
    </location>
</feature>
<proteinExistence type="predicted"/>
<keyword evidence="3" id="KW-1185">Reference proteome</keyword>
<accession>A0ABT6N7T5</accession>
<evidence type="ECO:0000313" key="2">
    <source>
        <dbReference type="EMBL" id="MDH7641169.1"/>
    </source>
</evidence>
<evidence type="ECO:0000259" key="1">
    <source>
        <dbReference type="Pfam" id="PF04606"/>
    </source>
</evidence>